<dbReference type="PANTHER" id="PTHR47084">
    <property type="entry name" value="SERINE PALMITOYLTRANSFERASE SMALL SUBUNIT A"/>
    <property type="match status" value="1"/>
</dbReference>
<keyword evidence="6 10" id="KW-1133">Transmembrane helix</keyword>
<evidence type="ECO:0000313" key="12">
    <source>
        <dbReference type="WBParaSite" id="Gr19_v10_g10589.t1"/>
    </source>
</evidence>
<comment type="similarity">
    <text evidence="9">Belongs to the SPTSS family. SPTSSA subfamily.</text>
</comment>
<dbReference type="PANTHER" id="PTHR47084:SF1">
    <property type="entry name" value="SERINE PALMITOYLTRANSFERASE SMALL SUBUNIT A"/>
    <property type="match status" value="1"/>
</dbReference>
<dbReference type="AlphaFoldDB" id="A0A914GTF5"/>
<keyword evidence="4" id="KW-0256">Endoplasmic reticulum</keyword>
<evidence type="ECO:0000256" key="1">
    <source>
        <dbReference type="ARBA" id="ARBA00004477"/>
    </source>
</evidence>
<name>A0A914GTF5_GLORO</name>
<proteinExistence type="inferred from homology"/>
<evidence type="ECO:0000313" key="11">
    <source>
        <dbReference type="Proteomes" id="UP000887572"/>
    </source>
</evidence>
<evidence type="ECO:0000256" key="4">
    <source>
        <dbReference type="ARBA" id="ARBA00022824"/>
    </source>
</evidence>
<dbReference type="Pfam" id="PF11779">
    <property type="entry name" value="SPT_ssu-like"/>
    <property type="match status" value="1"/>
</dbReference>
<keyword evidence="11" id="KW-1185">Reference proteome</keyword>
<dbReference type="InterPro" id="IPR024512">
    <property type="entry name" value="Ser_palmitoyltrfase_ssu-like"/>
</dbReference>
<feature type="transmembrane region" description="Helical" evidence="10">
    <location>
        <begin position="26"/>
        <end position="43"/>
    </location>
</feature>
<protein>
    <submittedName>
        <fullName evidence="12">Uncharacterized protein</fullName>
    </submittedName>
</protein>
<keyword evidence="5" id="KW-0746">Sphingolipid metabolism</keyword>
<evidence type="ECO:0000256" key="5">
    <source>
        <dbReference type="ARBA" id="ARBA00022919"/>
    </source>
</evidence>
<dbReference type="Proteomes" id="UP000887572">
    <property type="component" value="Unplaced"/>
</dbReference>
<evidence type="ECO:0000256" key="7">
    <source>
        <dbReference type="ARBA" id="ARBA00023098"/>
    </source>
</evidence>
<evidence type="ECO:0000256" key="3">
    <source>
        <dbReference type="ARBA" id="ARBA00022692"/>
    </source>
</evidence>
<dbReference type="GO" id="GO:0046513">
    <property type="term" value="P:ceramide biosynthetic process"/>
    <property type="evidence" value="ECO:0007669"/>
    <property type="project" value="TreeGrafter"/>
</dbReference>
<evidence type="ECO:0000256" key="10">
    <source>
        <dbReference type="SAM" id="Phobius"/>
    </source>
</evidence>
<dbReference type="GO" id="GO:0017059">
    <property type="term" value="C:serine palmitoyltransferase complex"/>
    <property type="evidence" value="ECO:0007669"/>
    <property type="project" value="TreeGrafter"/>
</dbReference>
<evidence type="ECO:0000256" key="8">
    <source>
        <dbReference type="ARBA" id="ARBA00023136"/>
    </source>
</evidence>
<reference evidence="12" key="1">
    <citation type="submission" date="2022-11" db="UniProtKB">
        <authorList>
            <consortium name="WormBaseParasite"/>
        </authorList>
    </citation>
    <scope>IDENTIFICATION</scope>
</reference>
<dbReference type="InterPro" id="IPR051900">
    <property type="entry name" value="SPT_small_subunit"/>
</dbReference>
<evidence type="ECO:0000256" key="2">
    <source>
        <dbReference type="ARBA" id="ARBA00005189"/>
    </source>
</evidence>
<comment type="subcellular location">
    <subcellularLocation>
        <location evidence="1">Endoplasmic reticulum membrane</location>
        <topology evidence="1">Multi-pass membrane protein</topology>
    </subcellularLocation>
</comment>
<keyword evidence="8 10" id="KW-0472">Membrane</keyword>
<evidence type="ECO:0000256" key="9">
    <source>
        <dbReference type="ARBA" id="ARBA00038370"/>
    </source>
</evidence>
<organism evidence="11 12">
    <name type="scientific">Globodera rostochiensis</name>
    <name type="common">Golden nematode worm</name>
    <name type="synonym">Heterodera rostochiensis</name>
    <dbReference type="NCBI Taxonomy" id="31243"/>
    <lineage>
        <taxon>Eukaryota</taxon>
        <taxon>Metazoa</taxon>
        <taxon>Ecdysozoa</taxon>
        <taxon>Nematoda</taxon>
        <taxon>Chromadorea</taxon>
        <taxon>Rhabditida</taxon>
        <taxon>Tylenchina</taxon>
        <taxon>Tylenchomorpha</taxon>
        <taxon>Tylenchoidea</taxon>
        <taxon>Heteroderidae</taxon>
        <taxon>Heteroderinae</taxon>
        <taxon>Globodera</taxon>
    </lineage>
</organism>
<accession>A0A914GTF5</accession>
<feature type="transmembrane region" description="Helical" evidence="10">
    <location>
        <begin position="50"/>
        <end position="70"/>
    </location>
</feature>
<keyword evidence="7" id="KW-0443">Lipid metabolism</keyword>
<evidence type="ECO:0000256" key="6">
    <source>
        <dbReference type="ARBA" id="ARBA00022989"/>
    </source>
</evidence>
<sequence length="75" mass="8843">MLEPKSPQRERMGFNEPHTGLVKNDFFGYWYLQYCLVTGLYMLEPWERKMFNGFVTCFVAVAFSAIHALWNGLMN</sequence>
<dbReference type="GO" id="GO:0004758">
    <property type="term" value="F:serine C-palmitoyltransferase activity"/>
    <property type="evidence" value="ECO:0007669"/>
    <property type="project" value="TreeGrafter"/>
</dbReference>
<keyword evidence="3 10" id="KW-0812">Transmembrane</keyword>
<dbReference type="GO" id="GO:0005789">
    <property type="term" value="C:endoplasmic reticulum membrane"/>
    <property type="evidence" value="ECO:0007669"/>
    <property type="project" value="UniProtKB-SubCell"/>
</dbReference>
<comment type="pathway">
    <text evidence="2">Lipid metabolism.</text>
</comment>
<dbReference type="WBParaSite" id="Gr19_v10_g10589.t1">
    <property type="protein sequence ID" value="Gr19_v10_g10589.t1"/>
    <property type="gene ID" value="Gr19_v10_g10589"/>
</dbReference>